<feature type="compositionally biased region" description="Polar residues" evidence="1">
    <location>
        <begin position="11"/>
        <end position="25"/>
    </location>
</feature>
<keyword evidence="3" id="KW-1185">Reference proteome</keyword>
<feature type="region of interest" description="Disordered" evidence="1">
    <location>
        <begin position="1"/>
        <end position="25"/>
    </location>
</feature>
<gene>
    <name evidence="2" type="ORF">BaRGS_00036169</name>
</gene>
<comment type="caution">
    <text evidence="2">The sequence shown here is derived from an EMBL/GenBank/DDBJ whole genome shotgun (WGS) entry which is preliminary data.</text>
</comment>
<accession>A0ABD0JCK2</accession>
<dbReference type="EMBL" id="JACVVK020000502">
    <property type="protein sequence ID" value="KAK7469840.1"/>
    <property type="molecule type" value="Genomic_DNA"/>
</dbReference>
<dbReference type="Proteomes" id="UP001519460">
    <property type="component" value="Unassembled WGS sequence"/>
</dbReference>
<evidence type="ECO:0000256" key="1">
    <source>
        <dbReference type="SAM" id="MobiDB-lite"/>
    </source>
</evidence>
<organism evidence="2 3">
    <name type="scientific">Batillaria attramentaria</name>
    <dbReference type="NCBI Taxonomy" id="370345"/>
    <lineage>
        <taxon>Eukaryota</taxon>
        <taxon>Metazoa</taxon>
        <taxon>Spiralia</taxon>
        <taxon>Lophotrochozoa</taxon>
        <taxon>Mollusca</taxon>
        <taxon>Gastropoda</taxon>
        <taxon>Caenogastropoda</taxon>
        <taxon>Sorbeoconcha</taxon>
        <taxon>Cerithioidea</taxon>
        <taxon>Batillariidae</taxon>
        <taxon>Batillaria</taxon>
    </lineage>
</organism>
<name>A0ABD0JCK2_9CAEN</name>
<evidence type="ECO:0000313" key="2">
    <source>
        <dbReference type="EMBL" id="KAK7469840.1"/>
    </source>
</evidence>
<reference evidence="2 3" key="1">
    <citation type="journal article" date="2023" name="Sci. Data">
        <title>Genome assembly of the Korean intertidal mud-creeper Batillaria attramentaria.</title>
        <authorList>
            <person name="Patra A.K."/>
            <person name="Ho P.T."/>
            <person name="Jun S."/>
            <person name="Lee S.J."/>
            <person name="Kim Y."/>
            <person name="Won Y.J."/>
        </authorList>
    </citation>
    <scope>NUCLEOTIDE SEQUENCE [LARGE SCALE GENOMIC DNA]</scope>
    <source>
        <strain evidence="2">Wonlab-2016</strain>
    </source>
</reference>
<feature type="non-terminal residue" evidence="2">
    <location>
        <position position="54"/>
    </location>
</feature>
<evidence type="ECO:0000313" key="3">
    <source>
        <dbReference type="Proteomes" id="UP001519460"/>
    </source>
</evidence>
<protein>
    <submittedName>
        <fullName evidence="2">Uncharacterized protein</fullName>
    </submittedName>
</protein>
<proteinExistence type="predicted"/>
<sequence>MRFAGYETGQAEPNSSGLHDQPNRCNLESEVQCDSAFMSVLAKAEQSAEGRSGD</sequence>
<dbReference type="AlphaFoldDB" id="A0ABD0JCK2"/>